<evidence type="ECO:0000313" key="3">
    <source>
        <dbReference type="Proteomes" id="UP000241206"/>
    </source>
</evidence>
<dbReference type="AlphaFoldDB" id="A0A2T4I7L1"/>
<dbReference type="Proteomes" id="UP000241206">
    <property type="component" value="Unassembled WGS sequence"/>
</dbReference>
<proteinExistence type="predicted"/>
<keyword evidence="3" id="KW-1185">Reference proteome</keyword>
<dbReference type="SUPFAM" id="SSF52980">
    <property type="entry name" value="Restriction endonuclease-like"/>
    <property type="match status" value="1"/>
</dbReference>
<dbReference type="EMBL" id="PHHF01000009">
    <property type="protein sequence ID" value="PTD27162.1"/>
    <property type="molecule type" value="Genomic_DNA"/>
</dbReference>
<dbReference type="InterPro" id="IPR007569">
    <property type="entry name" value="DUF559"/>
</dbReference>
<organism evidence="2 3">
    <name type="scientific">Edaphosphingomonas fennica</name>
    <dbReference type="NCBI Taxonomy" id="114404"/>
    <lineage>
        <taxon>Bacteria</taxon>
        <taxon>Pseudomonadati</taxon>
        <taxon>Pseudomonadota</taxon>
        <taxon>Alphaproteobacteria</taxon>
        <taxon>Sphingomonadales</taxon>
        <taxon>Rhizorhabdaceae</taxon>
        <taxon>Edaphosphingomonas</taxon>
    </lineage>
</organism>
<accession>A0A2T4I7L1</accession>
<feature type="domain" description="DUF559" evidence="1">
    <location>
        <begin position="1"/>
        <end position="97"/>
    </location>
</feature>
<dbReference type="PANTHER" id="PTHR38590">
    <property type="entry name" value="BLL0828 PROTEIN"/>
    <property type="match status" value="1"/>
</dbReference>
<dbReference type="Pfam" id="PF04480">
    <property type="entry name" value="DUF559"/>
    <property type="match status" value="1"/>
</dbReference>
<comment type="caution">
    <text evidence="2">The sequence shown here is derived from an EMBL/GenBank/DDBJ whole genome shotgun (WGS) entry which is preliminary data.</text>
</comment>
<reference evidence="2 3" key="1">
    <citation type="submission" date="2017-11" db="EMBL/GenBank/DDBJ databases">
        <title>Sphingomonas oleivorans sp. nov., isolated from oil-contaminated soil.</title>
        <authorList>
            <person name="Wang L."/>
            <person name="Chen L."/>
        </authorList>
    </citation>
    <scope>NUCLEOTIDE SEQUENCE [LARGE SCALE GENOMIC DNA]</scope>
    <source>
        <strain evidence="2 3">K101</strain>
    </source>
</reference>
<dbReference type="InterPro" id="IPR011335">
    <property type="entry name" value="Restrct_endonuc-II-like"/>
</dbReference>
<sequence>MRNDPTPAEKHLWRHLSRSQLGGFKFRRQSVIGPFIVDFFCPAKGLIIEVDGDTHDRQLDASRDAALAGKGFQTLRFTNRDVACDMEAVLTAILAKLLAMPDRWPHPNPSPEGEGLAGS</sequence>
<dbReference type="CDD" id="cd01038">
    <property type="entry name" value="Endonuclease_DUF559"/>
    <property type="match status" value="1"/>
</dbReference>
<evidence type="ECO:0000313" key="2">
    <source>
        <dbReference type="EMBL" id="PTD27162.1"/>
    </source>
</evidence>
<gene>
    <name evidence="2" type="ORF">CV103_02375</name>
</gene>
<dbReference type="PANTHER" id="PTHR38590:SF1">
    <property type="entry name" value="BLL0828 PROTEIN"/>
    <property type="match status" value="1"/>
</dbReference>
<dbReference type="Gene3D" id="3.40.960.10">
    <property type="entry name" value="VSR Endonuclease"/>
    <property type="match status" value="1"/>
</dbReference>
<protein>
    <recommendedName>
        <fullName evidence="1">DUF559 domain-containing protein</fullName>
    </recommendedName>
</protein>
<dbReference type="InterPro" id="IPR047216">
    <property type="entry name" value="Endonuclease_DUF559_bact"/>
</dbReference>
<evidence type="ECO:0000259" key="1">
    <source>
        <dbReference type="Pfam" id="PF04480"/>
    </source>
</evidence>
<name>A0A2T4I7L1_9SPHN</name>